<reference evidence="4 5" key="1">
    <citation type="submission" date="2016-11" db="EMBL/GenBank/DDBJ databases">
        <authorList>
            <person name="Jaros S."/>
            <person name="Januszkiewicz K."/>
            <person name="Wedrychowicz H."/>
        </authorList>
    </citation>
    <scope>NUCLEOTIDE SEQUENCE [LARGE SCALE GENOMIC DNA]</scope>
    <source>
        <strain evidence="4 5">KHT3</strain>
    </source>
</reference>
<protein>
    <submittedName>
        <fullName evidence="4">Peptidase M16 inactive domain-containing protein</fullName>
    </submittedName>
</protein>
<gene>
    <name evidence="4" type="ORF">SAMN05216463_11294</name>
</gene>
<name>A0A1M6VFB5_XYLRU</name>
<dbReference type="PANTHER" id="PTHR11851:SF49">
    <property type="entry name" value="MITOCHONDRIAL-PROCESSING PEPTIDASE SUBUNIT ALPHA"/>
    <property type="match status" value="1"/>
</dbReference>
<dbReference type="Proteomes" id="UP000184130">
    <property type="component" value="Unassembled WGS sequence"/>
</dbReference>
<proteinExistence type="inferred from homology"/>
<accession>A0A1M6VFB5</accession>
<dbReference type="Gene3D" id="3.30.830.10">
    <property type="entry name" value="Metalloenzyme, LuxS/M16 peptidase-like"/>
    <property type="match status" value="1"/>
</dbReference>
<feature type="domain" description="Peptidase M16 C-terminal" evidence="3">
    <location>
        <begin position="199"/>
        <end position="282"/>
    </location>
</feature>
<dbReference type="Pfam" id="PF05193">
    <property type="entry name" value="Peptidase_M16_C"/>
    <property type="match status" value="1"/>
</dbReference>
<dbReference type="InterPro" id="IPR011765">
    <property type="entry name" value="Pept_M16_N"/>
</dbReference>
<dbReference type="Pfam" id="PF00675">
    <property type="entry name" value="Peptidase_M16"/>
    <property type="match status" value="1"/>
</dbReference>
<dbReference type="EMBL" id="FRBD01000012">
    <property type="protein sequence ID" value="SHK80182.1"/>
    <property type="molecule type" value="Genomic_DNA"/>
</dbReference>
<feature type="domain" description="Peptidase M16 N-terminal" evidence="2">
    <location>
        <begin position="55"/>
        <end position="168"/>
    </location>
</feature>
<dbReference type="AlphaFoldDB" id="A0A1M6VFB5"/>
<dbReference type="PANTHER" id="PTHR11851">
    <property type="entry name" value="METALLOPROTEASE"/>
    <property type="match status" value="1"/>
</dbReference>
<evidence type="ECO:0000259" key="3">
    <source>
        <dbReference type="Pfam" id="PF05193"/>
    </source>
</evidence>
<organism evidence="4 5">
    <name type="scientific">Xylanibacter ruminicola</name>
    <name type="common">Prevotella ruminicola</name>
    <dbReference type="NCBI Taxonomy" id="839"/>
    <lineage>
        <taxon>Bacteria</taxon>
        <taxon>Pseudomonadati</taxon>
        <taxon>Bacteroidota</taxon>
        <taxon>Bacteroidia</taxon>
        <taxon>Bacteroidales</taxon>
        <taxon>Prevotellaceae</taxon>
        <taxon>Xylanibacter</taxon>
    </lineage>
</organism>
<evidence type="ECO:0000256" key="1">
    <source>
        <dbReference type="ARBA" id="ARBA00007261"/>
    </source>
</evidence>
<sequence>MLACVHGMQAFAKSDDIRYEDFLLKDSSKVIHGALDNGFQYYIVKLPMDHFQMSLVQKGGDHYDGETIEISHFLEHMMLTANRQLAIGGTLRSYLNKLGKDYGTGFNGYTAPYFMAYELYQLKSNRAYADSCMAILSEIAYNASICAMDIEEQRERVLHELTNRKYMSGARIVDALFAAFTYGCDLEQWREKRLNSTKKITQSQLEAFYKKWYQPQRQCLVVSGKIPDGIEEMIKRQFGNHPSQPTPTPPTLDYQQRNFTISRVGSPTCNIILYFDQPLLTTSEKESPKFFRDYYALKKGSKALSDKIEKNKKEHINSFVKGLVDERFSMQMGFAYNIHDEDPESGLQALVDSMTVFLDDVRNNGVQISMAADTLKESLVEQRRSEAKTKLKEGNGKDNTLDESLPIINCFVHSLPIYKQEDSDAYLSYELSGKDISNYCKKFINESTLKIQCILPYGYPEKEITEKLNALLQRYNNKSK</sequence>
<evidence type="ECO:0000259" key="2">
    <source>
        <dbReference type="Pfam" id="PF00675"/>
    </source>
</evidence>
<comment type="similarity">
    <text evidence="1">Belongs to the peptidase M16 family.</text>
</comment>
<evidence type="ECO:0000313" key="4">
    <source>
        <dbReference type="EMBL" id="SHK80182.1"/>
    </source>
</evidence>
<dbReference type="InterPro" id="IPR011249">
    <property type="entry name" value="Metalloenz_LuxS/M16"/>
</dbReference>
<dbReference type="InterPro" id="IPR050361">
    <property type="entry name" value="MPP/UQCRC_Complex"/>
</dbReference>
<dbReference type="SUPFAM" id="SSF63411">
    <property type="entry name" value="LuxS/MPP-like metallohydrolase"/>
    <property type="match status" value="1"/>
</dbReference>
<dbReference type="InterPro" id="IPR007863">
    <property type="entry name" value="Peptidase_M16_C"/>
</dbReference>
<dbReference type="GO" id="GO:0046872">
    <property type="term" value="F:metal ion binding"/>
    <property type="evidence" value="ECO:0007669"/>
    <property type="project" value="InterPro"/>
</dbReference>
<evidence type="ECO:0000313" key="5">
    <source>
        <dbReference type="Proteomes" id="UP000184130"/>
    </source>
</evidence>